<dbReference type="PANTHER" id="PTHR47260">
    <property type="entry name" value="UPF0644 PROTEIN PB2B4.06"/>
    <property type="match status" value="1"/>
</dbReference>
<feature type="compositionally biased region" description="Low complexity" evidence="1">
    <location>
        <begin position="233"/>
        <end position="264"/>
    </location>
</feature>
<dbReference type="PANTHER" id="PTHR47260:SF1">
    <property type="entry name" value="UPF0644 PROTEIN PB2B4.06"/>
    <property type="match status" value="1"/>
</dbReference>
<dbReference type="CDD" id="cd03443">
    <property type="entry name" value="PaaI_thioesterase"/>
    <property type="match status" value="1"/>
</dbReference>
<dbReference type="HOGENOM" id="CLU_094961_0_0_11"/>
<sequence length="264" mass="26907">MPRQAAAAQARPAREESAPSTPPPADGLAAQRDAAAQLGAALRALTDASVRTLASTATLLDVAARITECLPALTADQRDVGDPAPLDDPAAKLWLYNPVIGRANPIAPWLETTLVDGVLTGRATLGLPYQGPRGYVHGGVSALLLDQVLGDVVSASGRSGLTVSLSTRYRGPIPLLAPLLVVGRVVEVADRKITAAGTIALESEPDRPLVEGVGVFVVPRPDQAARLFGAFGGPARDTPGTPDTPGVPAAVPALAVPPTSPSTT</sequence>
<name>Q0RFN5_FRAAA</name>
<dbReference type="STRING" id="326424.FRAAL5066"/>
<proteinExistence type="predicted"/>
<dbReference type="InterPro" id="IPR052061">
    <property type="entry name" value="PTE-AB_protein"/>
</dbReference>
<feature type="region of interest" description="Disordered" evidence="1">
    <location>
        <begin position="232"/>
        <end position="264"/>
    </location>
</feature>
<accession>Q0RFN5</accession>
<dbReference type="Proteomes" id="UP000000657">
    <property type="component" value="Chromosome"/>
</dbReference>
<feature type="domain" description="Thioesterase" evidence="2">
    <location>
        <begin position="134"/>
        <end position="198"/>
    </location>
</feature>
<feature type="region of interest" description="Disordered" evidence="1">
    <location>
        <begin position="1"/>
        <end position="29"/>
    </location>
</feature>
<feature type="compositionally biased region" description="Low complexity" evidence="1">
    <location>
        <begin position="1"/>
        <end position="11"/>
    </location>
</feature>
<dbReference type="EMBL" id="CT573213">
    <property type="protein sequence ID" value="CAJ63706.1"/>
    <property type="molecule type" value="Genomic_DNA"/>
</dbReference>
<evidence type="ECO:0000256" key="1">
    <source>
        <dbReference type="SAM" id="MobiDB-lite"/>
    </source>
</evidence>
<evidence type="ECO:0000313" key="3">
    <source>
        <dbReference type="EMBL" id="CAJ63706.1"/>
    </source>
</evidence>
<dbReference type="Gene3D" id="3.10.129.10">
    <property type="entry name" value="Hotdog Thioesterase"/>
    <property type="match status" value="1"/>
</dbReference>
<dbReference type="Pfam" id="PF03061">
    <property type="entry name" value="4HBT"/>
    <property type="match status" value="1"/>
</dbReference>
<organism evidence="3 4">
    <name type="scientific">Frankia alni (strain DSM 45986 / CECT 9034 / ACN14a)</name>
    <dbReference type="NCBI Taxonomy" id="326424"/>
    <lineage>
        <taxon>Bacteria</taxon>
        <taxon>Bacillati</taxon>
        <taxon>Actinomycetota</taxon>
        <taxon>Actinomycetes</taxon>
        <taxon>Frankiales</taxon>
        <taxon>Frankiaceae</taxon>
        <taxon>Frankia</taxon>
    </lineage>
</organism>
<dbReference type="InterPro" id="IPR029069">
    <property type="entry name" value="HotDog_dom_sf"/>
</dbReference>
<dbReference type="InterPro" id="IPR006683">
    <property type="entry name" value="Thioestr_dom"/>
</dbReference>
<keyword evidence="4" id="KW-1185">Reference proteome</keyword>
<reference evidence="3 4" key="1">
    <citation type="journal article" date="2007" name="Genome Res.">
        <title>Genome characteristics of facultatively symbiotic Frankia sp. strains reflect host range and host plant biogeography.</title>
        <authorList>
            <person name="Normand P."/>
            <person name="Lapierre P."/>
            <person name="Tisa L.S."/>
            <person name="Gogarten J.P."/>
            <person name="Alloisio N."/>
            <person name="Bagnarol E."/>
            <person name="Bassi C.A."/>
            <person name="Berry A.M."/>
            <person name="Bickhart D.M."/>
            <person name="Choisne N."/>
            <person name="Couloux A."/>
            <person name="Cournoyer B."/>
            <person name="Cruveiller S."/>
            <person name="Daubin V."/>
            <person name="Demange N."/>
            <person name="Francino M.P."/>
            <person name="Goltsman E."/>
            <person name="Huang Y."/>
            <person name="Kopp O.R."/>
            <person name="Labarre L."/>
            <person name="Lapidus A."/>
            <person name="Lavire C."/>
            <person name="Marechal J."/>
            <person name="Martinez M."/>
            <person name="Mastronunzio J.E."/>
            <person name="Mullin B.C."/>
            <person name="Niemann J."/>
            <person name="Pujic P."/>
            <person name="Rawnsley T."/>
            <person name="Rouy Z."/>
            <person name="Schenowitz C."/>
            <person name="Sellstedt A."/>
            <person name="Tavares F."/>
            <person name="Tomkins J.P."/>
            <person name="Vallenet D."/>
            <person name="Valverde C."/>
            <person name="Wall L.G."/>
            <person name="Wang Y."/>
            <person name="Medigue C."/>
            <person name="Benson D.R."/>
        </authorList>
    </citation>
    <scope>NUCLEOTIDE SEQUENCE [LARGE SCALE GENOMIC DNA]</scope>
    <source>
        <strain evidence="4">DSM 45986 / CECT 9034 / ACN14a</strain>
    </source>
</reference>
<dbReference type="KEGG" id="fal:FRAAL5066"/>
<gene>
    <name evidence="3" type="ordered locus">FRAAL5066</name>
</gene>
<protein>
    <recommendedName>
        <fullName evidence="2">Thioesterase domain-containing protein</fullName>
    </recommendedName>
</protein>
<dbReference type="AlphaFoldDB" id="Q0RFN5"/>
<dbReference type="SUPFAM" id="SSF54637">
    <property type="entry name" value="Thioesterase/thiol ester dehydrase-isomerase"/>
    <property type="match status" value="1"/>
</dbReference>
<evidence type="ECO:0000313" key="4">
    <source>
        <dbReference type="Proteomes" id="UP000000657"/>
    </source>
</evidence>
<dbReference type="eggNOG" id="COG2050">
    <property type="taxonomic scope" value="Bacteria"/>
</dbReference>
<evidence type="ECO:0000259" key="2">
    <source>
        <dbReference type="Pfam" id="PF03061"/>
    </source>
</evidence>